<dbReference type="EMBL" id="CAJPVJ010000522">
    <property type="protein sequence ID" value="CAG2162742.1"/>
    <property type="molecule type" value="Genomic_DNA"/>
</dbReference>
<proteinExistence type="predicted"/>
<protein>
    <submittedName>
        <fullName evidence="1">Uncharacterized protein</fullName>
    </submittedName>
</protein>
<organism evidence="1">
    <name type="scientific">Oppiella nova</name>
    <dbReference type="NCBI Taxonomy" id="334625"/>
    <lineage>
        <taxon>Eukaryota</taxon>
        <taxon>Metazoa</taxon>
        <taxon>Ecdysozoa</taxon>
        <taxon>Arthropoda</taxon>
        <taxon>Chelicerata</taxon>
        <taxon>Arachnida</taxon>
        <taxon>Acari</taxon>
        <taxon>Acariformes</taxon>
        <taxon>Sarcoptiformes</taxon>
        <taxon>Oribatida</taxon>
        <taxon>Brachypylina</taxon>
        <taxon>Oppioidea</taxon>
        <taxon>Oppiidae</taxon>
        <taxon>Oppiella</taxon>
    </lineage>
</organism>
<reference evidence="1" key="1">
    <citation type="submission" date="2020-11" db="EMBL/GenBank/DDBJ databases">
        <authorList>
            <person name="Tran Van P."/>
        </authorList>
    </citation>
    <scope>NUCLEOTIDE SEQUENCE</scope>
</reference>
<dbReference type="OrthoDB" id="5969816at2759"/>
<sequence length="142" mass="16295">MAEKIICSAIIQMQDIDYITEHFQTALYFSCSALKDGLKLRLSMFIILYDSGQTVDLSHIERIEKPFRRSGFISSQSYDMFASDRSDDRIDGSPFHHMLYNNHKIEPYFDSTVLSTNVTISEGSAATYLPCRVHQLGDRTRI</sequence>
<accession>A0A7R9QDB2</accession>
<evidence type="ECO:0000313" key="2">
    <source>
        <dbReference type="Proteomes" id="UP000728032"/>
    </source>
</evidence>
<keyword evidence="2" id="KW-1185">Reference proteome</keyword>
<dbReference type="Proteomes" id="UP000728032">
    <property type="component" value="Unassembled WGS sequence"/>
</dbReference>
<dbReference type="EMBL" id="OC915347">
    <property type="protein sequence ID" value="CAD7640006.1"/>
    <property type="molecule type" value="Genomic_DNA"/>
</dbReference>
<dbReference type="AlphaFoldDB" id="A0A7R9QDB2"/>
<gene>
    <name evidence="1" type="ORF">ONB1V03_LOCUS2332</name>
</gene>
<name>A0A7R9QDB2_9ACAR</name>
<evidence type="ECO:0000313" key="1">
    <source>
        <dbReference type="EMBL" id="CAD7640006.1"/>
    </source>
</evidence>